<organism evidence="1 2">
    <name type="scientific">Colocasia esculenta</name>
    <name type="common">Wild taro</name>
    <name type="synonym">Arum esculentum</name>
    <dbReference type="NCBI Taxonomy" id="4460"/>
    <lineage>
        <taxon>Eukaryota</taxon>
        <taxon>Viridiplantae</taxon>
        <taxon>Streptophyta</taxon>
        <taxon>Embryophyta</taxon>
        <taxon>Tracheophyta</taxon>
        <taxon>Spermatophyta</taxon>
        <taxon>Magnoliopsida</taxon>
        <taxon>Liliopsida</taxon>
        <taxon>Araceae</taxon>
        <taxon>Aroideae</taxon>
        <taxon>Colocasieae</taxon>
        <taxon>Colocasia</taxon>
    </lineage>
</organism>
<reference evidence="1" key="1">
    <citation type="submission" date="2017-07" db="EMBL/GenBank/DDBJ databases">
        <title>Taro Niue Genome Assembly and Annotation.</title>
        <authorList>
            <person name="Atibalentja N."/>
            <person name="Keating K."/>
            <person name="Fields C.J."/>
        </authorList>
    </citation>
    <scope>NUCLEOTIDE SEQUENCE</scope>
    <source>
        <strain evidence="1">Niue_2</strain>
        <tissue evidence="1">Leaf</tissue>
    </source>
</reference>
<dbReference type="Proteomes" id="UP000652761">
    <property type="component" value="Unassembled WGS sequence"/>
</dbReference>
<evidence type="ECO:0000313" key="1">
    <source>
        <dbReference type="EMBL" id="MQL94718.1"/>
    </source>
</evidence>
<evidence type="ECO:0000313" key="2">
    <source>
        <dbReference type="Proteomes" id="UP000652761"/>
    </source>
</evidence>
<accession>A0A843VEC6</accession>
<name>A0A843VEC6_COLES</name>
<keyword evidence="2" id="KW-1185">Reference proteome</keyword>
<protein>
    <submittedName>
        <fullName evidence="1">Uncharacterized protein</fullName>
    </submittedName>
</protein>
<sequence length="286" mass="30113">MELRGKQGLGSSTESFVELSCLGLGRRGVRSAFLAQTRQSFVSLPLFALVPEPRSGVRREATAWPGCGVACVVCSVAALSCPSAGAEAGARLESRARGLRVPLLAASGDGLVAIVVTVFPHDLHGGCSLSVASSRLRRWSGLVQTGASGGFRSMFLQFRGSVPWCLSVVAPVGVVPDLVRVQGLGGSACGPSTRWRSEVAVLAFHVFGVPAALVGEGLVIPTGPCSRGSPPYFLQLGARRRGSSVSDGLRRRLWRRVVVSSSESKCCELWYPSELRVVFCKSSGLL</sequence>
<proteinExistence type="predicted"/>
<dbReference type="AlphaFoldDB" id="A0A843VEC6"/>
<gene>
    <name evidence="1" type="ORF">Taro_027374</name>
</gene>
<comment type="caution">
    <text evidence="1">The sequence shown here is derived from an EMBL/GenBank/DDBJ whole genome shotgun (WGS) entry which is preliminary data.</text>
</comment>
<dbReference type="EMBL" id="NMUH01001707">
    <property type="protein sequence ID" value="MQL94718.1"/>
    <property type="molecule type" value="Genomic_DNA"/>
</dbReference>